<evidence type="ECO:0000259" key="1">
    <source>
        <dbReference type="PROSITE" id="PS50097"/>
    </source>
</evidence>
<proteinExistence type="predicted"/>
<dbReference type="SUPFAM" id="SSF54695">
    <property type="entry name" value="POZ domain"/>
    <property type="match status" value="1"/>
</dbReference>
<dbReference type="OrthoDB" id="25620at2759"/>
<dbReference type="SMART" id="SM00875">
    <property type="entry name" value="BACK"/>
    <property type="match status" value="1"/>
</dbReference>
<dbReference type="Gene3D" id="3.30.710.10">
    <property type="entry name" value="Potassium Channel Kv1.1, Chain A"/>
    <property type="match status" value="1"/>
</dbReference>
<gene>
    <name evidence="2" type="ORF">CLODIP_2_CD16302</name>
</gene>
<dbReference type="InterPro" id="IPR011333">
    <property type="entry name" value="SKP1/BTB/POZ_sf"/>
</dbReference>
<dbReference type="InterPro" id="IPR000210">
    <property type="entry name" value="BTB/POZ_dom"/>
</dbReference>
<organism evidence="2 3">
    <name type="scientific">Cloeon dipterum</name>
    <dbReference type="NCBI Taxonomy" id="197152"/>
    <lineage>
        <taxon>Eukaryota</taxon>
        <taxon>Metazoa</taxon>
        <taxon>Ecdysozoa</taxon>
        <taxon>Arthropoda</taxon>
        <taxon>Hexapoda</taxon>
        <taxon>Insecta</taxon>
        <taxon>Pterygota</taxon>
        <taxon>Palaeoptera</taxon>
        <taxon>Ephemeroptera</taxon>
        <taxon>Pisciforma</taxon>
        <taxon>Baetidae</taxon>
        <taxon>Cloeon</taxon>
    </lineage>
</organism>
<evidence type="ECO:0000313" key="2">
    <source>
        <dbReference type="EMBL" id="CAB3374370.1"/>
    </source>
</evidence>
<dbReference type="SMART" id="SM00225">
    <property type="entry name" value="BTB"/>
    <property type="match status" value="1"/>
</dbReference>
<protein>
    <recommendedName>
        <fullName evidence="1">BTB domain-containing protein</fullName>
    </recommendedName>
</protein>
<sequence>MGTRVQGAVHSDKTLSGVSGLLEDLRRLLEDKDSADIVFLLGRDESPVYAHRLLLAARCTAFQGIKRGEICRIPGATVAAGTGGAPATVRLPHYSESNFRIFLVYVYTGKLVLQDSGVFEMMGLAHELGLEELRVSCEEHVTSTLAVVNACTFLAAAFEMYERSAPHGGRSAKTFLDKCISFIAENALDCFKTNSFLSLSKDALVKVISSDYLAVEEEEVFRAALAWAKHKAGVTQPTAHWAEEEKARVCQHLSGVISHVRLLLIDSQVFAEEVEPTGAVPIELSLERYRLAALPKKYSEQSDDKRCQPRMSCTLFPGSQILNLASPNSFGDVRRVELTIPSEHLNFLLAGQIKLSTNSQRVVRKSKATVAPCFQGLCAQLLGAGLPSVMRWNFADLHHCCQQARPHMWRLQ</sequence>
<dbReference type="EMBL" id="CADEPI010000098">
    <property type="protein sequence ID" value="CAB3374370.1"/>
    <property type="molecule type" value="Genomic_DNA"/>
</dbReference>
<reference evidence="2 3" key="1">
    <citation type="submission" date="2020-04" db="EMBL/GenBank/DDBJ databases">
        <authorList>
            <person name="Alioto T."/>
            <person name="Alioto T."/>
            <person name="Gomez Garrido J."/>
        </authorList>
    </citation>
    <scope>NUCLEOTIDE SEQUENCE [LARGE SCALE GENOMIC DNA]</scope>
</reference>
<accession>A0A8S1CZV4</accession>
<comment type="caution">
    <text evidence="2">The sequence shown here is derived from an EMBL/GenBank/DDBJ whole genome shotgun (WGS) entry which is preliminary data.</text>
</comment>
<dbReference type="InterPro" id="IPR011705">
    <property type="entry name" value="BACK"/>
</dbReference>
<dbReference type="PROSITE" id="PS50097">
    <property type="entry name" value="BTB"/>
    <property type="match status" value="1"/>
</dbReference>
<keyword evidence="3" id="KW-1185">Reference proteome</keyword>
<dbReference type="Proteomes" id="UP000494165">
    <property type="component" value="Unassembled WGS sequence"/>
</dbReference>
<dbReference type="Pfam" id="PF07707">
    <property type="entry name" value="BACK"/>
    <property type="match status" value="1"/>
</dbReference>
<dbReference type="InterPro" id="IPR051481">
    <property type="entry name" value="BTB-POZ/Galectin-3-binding"/>
</dbReference>
<dbReference type="Gene3D" id="1.25.40.420">
    <property type="match status" value="1"/>
</dbReference>
<dbReference type="PANTHER" id="PTHR24410:SF34">
    <property type="entry name" value="LD40565P"/>
    <property type="match status" value="1"/>
</dbReference>
<name>A0A8S1CZV4_9INSE</name>
<dbReference type="PANTHER" id="PTHR24410">
    <property type="entry name" value="HL07962P-RELATED"/>
    <property type="match status" value="1"/>
</dbReference>
<dbReference type="Pfam" id="PF00651">
    <property type="entry name" value="BTB"/>
    <property type="match status" value="1"/>
</dbReference>
<feature type="domain" description="BTB" evidence="1">
    <location>
        <begin position="35"/>
        <end position="115"/>
    </location>
</feature>
<dbReference type="AlphaFoldDB" id="A0A8S1CZV4"/>
<evidence type="ECO:0000313" key="3">
    <source>
        <dbReference type="Proteomes" id="UP000494165"/>
    </source>
</evidence>